<sequence>MIYKQGTFYLLPFIHHKNDLNTIEQLVCHLTKIHWRLGKTILITCDTHDQAKKINEALWNFEKNSFLPHGLFSKNTYNIPITIYWSQCCYDNKYRNTLINLMQKNKNFFLNFHEIIDFVPNEDNLKKLARIRYKSYRSLGFNLKTTHISTKNQ</sequence>
<dbReference type="HOGENOM" id="CLU_131584_0_0_6"/>
<dbReference type="AlphaFoldDB" id="Q7VQT1"/>
<dbReference type="GO" id="GO:0006260">
    <property type="term" value="P:DNA replication"/>
    <property type="evidence" value="ECO:0007669"/>
    <property type="project" value="InterPro"/>
</dbReference>
<dbReference type="PANTHER" id="PTHR38767">
    <property type="entry name" value="DNA POLYMERASE III SUBUNIT CHI"/>
    <property type="match status" value="1"/>
</dbReference>
<keyword evidence="1" id="KW-0808">Transferase</keyword>
<dbReference type="Gene3D" id="3.40.50.10110">
    <property type="entry name" value="DNA polymerase III subunit chi"/>
    <property type="match status" value="1"/>
</dbReference>
<keyword evidence="2" id="KW-1185">Reference proteome</keyword>
<dbReference type="Proteomes" id="UP000002192">
    <property type="component" value="Chromosome"/>
</dbReference>
<dbReference type="OrthoDB" id="5297568at2"/>
<dbReference type="KEGG" id="bfl:Bfl034"/>
<dbReference type="GO" id="GO:0003887">
    <property type="term" value="F:DNA-directed DNA polymerase activity"/>
    <property type="evidence" value="ECO:0007669"/>
    <property type="project" value="UniProtKB-EC"/>
</dbReference>
<reference evidence="1 2" key="1">
    <citation type="journal article" date="2003" name="Proc. Natl. Acad. Sci. U.S.A.">
        <title>The genome sequence of Blochmannia floridanus: comparative analysis of reduced genomes.</title>
        <authorList>
            <person name="Gil R."/>
            <person name="Silva F.J."/>
            <person name="Zientz E."/>
            <person name="Delmotte F."/>
            <person name="Gonzalez-Candelas F."/>
            <person name="Latorre A."/>
            <person name="Rausell C."/>
            <person name="Kramerbeek J."/>
            <person name="Gadau J."/>
            <person name="Hoelldobler B."/>
            <person name="van Ham R.C.H.J."/>
            <person name="Gross R."/>
            <person name="Moya A."/>
        </authorList>
    </citation>
    <scope>NUCLEOTIDE SEQUENCE [LARGE SCALE GENOMIC DNA]</scope>
</reference>
<proteinExistence type="predicted"/>
<dbReference type="eggNOG" id="COG2927">
    <property type="taxonomic scope" value="Bacteria"/>
</dbReference>
<name>Q7VQT1_BLOFL</name>
<dbReference type="InterPro" id="IPR036768">
    <property type="entry name" value="PolIII_chi_sf"/>
</dbReference>
<protein>
    <submittedName>
        <fullName evidence="1">DNA polymerase III, chi subunit</fullName>
        <ecNumber evidence="1">2.7.7.7</ecNumber>
    </submittedName>
</protein>
<organism evidence="1 2">
    <name type="scientific">Blochmanniella floridana</name>
    <dbReference type="NCBI Taxonomy" id="203907"/>
    <lineage>
        <taxon>Bacteria</taxon>
        <taxon>Pseudomonadati</taxon>
        <taxon>Pseudomonadota</taxon>
        <taxon>Gammaproteobacteria</taxon>
        <taxon>Enterobacterales</taxon>
        <taxon>Enterobacteriaceae</taxon>
        <taxon>ant endosymbionts</taxon>
        <taxon>Candidatus Blochmanniella</taxon>
    </lineage>
</organism>
<dbReference type="PANTHER" id="PTHR38767:SF1">
    <property type="entry name" value="DNA POLYMERASE III SUBUNIT CHI"/>
    <property type="match status" value="1"/>
</dbReference>
<dbReference type="EMBL" id="BX248583">
    <property type="protein sequence ID" value="CAD83562.1"/>
    <property type="molecule type" value="Genomic_DNA"/>
</dbReference>
<dbReference type="SUPFAM" id="SSF102400">
    <property type="entry name" value="DNA polymerase III chi subunit"/>
    <property type="match status" value="1"/>
</dbReference>
<dbReference type="GO" id="GO:0032298">
    <property type="term" value="P:positive regulation of DNA-templated DNA replication initiation"/>
    <property type="evidence" value="ECO:0007669"/>
    <property type="project" value="TreeGrafter"/>
</dbReference>
<dbReference type="GO" id="GO:0003677">
    <property type="term" value="F:DNA binding"/>
    <property type="evidence" value="ECO:0007669"/>
    <property type="project" value="InterPro"/>
</dbReference>
<dbReference type="Pfam" id="PF04364">
    <property type="entry name" value="DNA_pol3_chi"/>
    <property type="match status" value="1"/>
</dbReference>
<dbReference type="InterPro" id="IPR007459">
    <property type="entry name" value="DNA_pol3_chi"/>
</dbReference>
<evidence type="ECO:0000313" key="2">
    <source>
        <dbReference type="Proteomes" id="UP000002192"/>
    </source>
</evidence>
<accession>Q7VQT1</accession>
<evidence type="ECO:0000313" key="1">
    <source>
        <dbReference type="EMBL" id="CAD83562.1"/>
    </source>
</evidence>
<dbReference type="STRING" id="203907.Bfl034"/>
<keyword evidence="1" id="KW-0548">Nucleotidyltransferase</keyword>
<dbReference type="EC" id="2.7.7.7" evidence="1"/>
<gene>
    <name evidence="1" type="primary">holC</name>
    <name evidence="1" type="ordered locus">Bfl034</name>
</gene>